<name>W2ZSA1_PHYNI</name>
<feature type="transmembrane region" description="Helical" evidence="5">
    <location>
        <begin position="268"/>
        <end position="290"/>
    </location>
</feature>
<dbReference type="EMBL" id="ANIY01001030">
    <property type="protein sequence ID" value="ETP49910.1"/>
    <property type="molecule type" value="Genomic_DNA"/>
</dbReference>
<evidence type="ECO:0000313" key="8">
    <source>
        <dbReference type="Proteomes" id="UP000018948"/>
    </source>
</evidence>
<keyword evidence="4 5" id="KW-0472">Membrane</keyword>
<keyword evidence="2 5" id="KW-0812">Transmembrane</keyword>
<evidence type="ECO:0000256" key="1">
    <source>
        <dbReference type="ARBA" id="ARBA00004141"/>
    </source>
</evidence>
<evidence type="ECO:0000256" key="4">
    <source>
        <dbReference type="ARBA" id="ARBA00023136"/>
    </source>
</evidence>
<dbReference type="Pfam" id="PF08016">
    <property type="entry name" value="PKD_channel"/>
    <property type="match status" value="1"/>
</dbReference>
<dbReference type="InterPro" id="IPR013122">
    <property type="entry name" value="PKD1_2_channel"/>
</dbReference>
<gene>
    <name evidence="7" type="ORF">F442_04688</name>
</gene>
<proteinExistence type="predicted"/>
<feature type="domain" description="Polycystin cation channel PKD1/PKD2" evidence="6">
    <location>
        <begin position="244"/>
        <end position="396"/>
    </location>
</feature>
<dbReference type="PANTHER" id="PTHR10877:SF183">
    <property type="entry name" value="AT14535P-RELATED"/>
    <property type="match status" value="1"/>
</dbReference>
<feature type="transmembrane region" description="Helical" evidence="5">
    <location>
        <begin position="368"/>
        <end position="389"/>
    </location>
</feature>
<reference evidence="7 8" key="1">
    <citation type="submission" date="2013-11" db="EMBL/GenBank/DDBJ databases">
        <title>The Genome Sequence of Phytophthora parasitica P10297.</title>
        <authorList>
            <consortium name="The Broad Institute Genomics Platform"/>
            <person name="Russ C."/>
            <person name="Tyler B."/>
            <person name="Panabieres F."/>
            <person name="Shan W."/>
            <person name="Tripathy S."/>
            <person name="Grunwald N."/>
            <person name="Machado M."/>
            <person name="Johnson C.S."/>
            <person name="Walker B."/>
            <person name="Young S.K."/>
            <person name="Zeng Q."/>
            <person name="Gargeya S."/>
            <person name="Fitzgerald M."/>
            <person name="Haas B."/>
            <person name="Abouelleil A."/>
            <person name="Allen A.W."/>
            <person name="Alvarado L."/>
            <person name="Arachchi H.M."/>
            <person name="Berlin A.M."/>
            <person name="Chapman S.B."/>
            <person name="Gainer-Dewar J."/>
            <person name="Goldberg J."/>
            <person name="Griggs A."/>
            <person name="Gujja S."/>
            <person name="Hansen M."/>
            <person name="Howarth C."/>
            <person name="Imamovic A."/>
            <person name="Ireland A."/>
            <person name="Larimer J."/>
            <person name="McCowan C."/>
            <person name="Murphy C."/>
            <person name="Pearson M."/>
            <person name="Poon T.W."/>
            <person name="Priest M."/>
            <person name="Roberts A."/>
            <person name="Saif S."/>
            <person name="Shea T."/>
            <person name="Sisk P."/>
            <person name="Sykes S."/>
            <person name="Wortman J."/>
            <person name="Nusbaum C."/>
            <person name="Birren B."/>
        </authorList>
    </citation>
    <scope>NUCLEOTIDE SEQUENCE [LARGE SCALE GENOMIC DNA]</scope>
    <source>
        <strain evidence="7 8">P10297</strain>
    </source>
</reference>
<organism evidence="7 8">
    <name type="scientific">Phytophthora nicotianae P10297</name>
    <dbReference type="NCBI Taxonomy" id="1317064"/>
    <lineage>
        <taxon>Eukaryota</taxon>
        <taxon>Sar</taxon>
        <taxon>Stramenopiles</taxon>
        <taxon>Oomycota</taxon>
        <taxon>Peronosporomycetes</taxon>
        <taxon>Peronosporales</taxon>
        <taxon>Peronosporaceae</taxon>
        <taxon>Phytophthora</taxon>
    </lineage>
</organism>
<comment type="caution">
    <text evidence="7">The sequence shown here is derived from an EMBL/GenBank/DDBJ whole genome shotgun (WGS) entry which is preliminary data.</text>
</comment>
<accession>W2ZSA1</accession>
<dbReference type="OrthoDB" id="129432at2759"/>
<keyword evidence="3 5" id="KW-1133">Transmembrane helix</keyword>
<evidence type="ECO:0000313" key="7">
    <source>
        <dbReference type="EMBL" id="ETP49910.1"/>
    </source>
</evidence>
<dbReference type="InterPro" id="IPR051223">
    <property type="entry name" value="Polycystin"/>
</dbReference>
<dbReference type="Proteomes" id="UP000018948">
    <property type="component" value="Unassembled WGS sequence"/>
</dbReference>
<dbReference type="AlphaFoldDB" id="W2ZSA1"/>
<evidence type="ECO:0000259" key="6">
    <source>
        <dbReference type="Pfam" id="PF08016"/>
    </source>
</evidence>
<evidence type="ECO:0000256" key="3">
    <source>
        <dbReference type="ARBA" id="ARBA00022989"/>
    </source>
</evidence>
<dbReference type="GO" id="GO:0016020">
    <property type="term" value="C:membrane"/>
    <property type="evidence" value="ECO:0007669"/>
    <property type="project" value="UniProtKB-SubCell"/>
</dbReference>
<protein>
    <recommendedName>
        <fullName evidence="6">Polycystin cation channel PKD1/PKD2 domain-containing protein</fullName>
    </recommendedName>
</protein>
<comment type="subcellular location">
    <subcellularLocation>
        <location evidence="1">Membrane</location>
        <topology evidence="1">Multi-pass membrane protein</topology>
    </subcellularLocation>
</comment>
<feature type="transmembrane region" description="Helical" evidence="5">
    <location>
        <begin position="201"/>
        <end position="222"/>
    </location>
</feature>
<sequence>MHMRRSDDTRSPTVENKVTQEITSKLEMAIGDAITALEFDYYELGVALFRFFTTPGTPNEEMYTQSNAVSAKLAPATSSPFHIDTTVQFFDIDSVDDVYDWLTYTFIPTVFVKTDHTGRTLPDYQLDHLDLANRVLGGVILEMTPRNYQSCNQKFVLLELYPNCTAQTEINTEKKTGNTRLLVSGRKFYISFIKQIPTRQFLYILSGLCAKFGALAAFPGLWTATITRDFDDVLLKLANTTGNTLQEKYQDVDAVVRELNKVAALTNALNIVGAIAIFQLGLFTIRQLSFHPQLNVLARTVVNSLRQFRDFVFVFLIIFITFTSMGNVLFGGQVHEFSTAALSREACMDMLFGTFNFNTIVTIRGSSLFYWGYMTIVSLILLNMMLAIVMGTYKAMSKDGYQGEINVLLATRISYIYRYPWQFLIKHLKAFSKYVVRQMGCGKDGHSMEMESSKLSHSDVIVNGKFRPPVLLMVLKKKLKDDGAYFDDDADPDAFARLLSLLCSLRQGND</sequence>
<evidence type="ECO:0000256" key="2">
    <source>
        <dbReference type="ARBA" id="ARBA00022692"/>
    </source>
</evidence>
<dbReference type="PANTHER" id="PTHR10877">
    <property type="entry name" value="POLYCYSTIN FAMILY MEMBER"/>
    <property type="match status" value="1"/>
</dbReference>
<feature type="transmembrane region" description="Helical" evidence="5">
    <location>
        <begin position="311"/>
        <end position="330"/>
    </location>
</feature>
<evidence type="ECO:0000256" key="5">
    <source>
        <dbReference type="SAM" id="Phobius"/>
    </source>
</evidence>